<evidence type="ECO:0000256" key="5">
    <source>
        <dbReference type="ARBA" id="ARBA00023136"/>
    </source>
</evidence>
<protein>
    <recommendedName>
        <fullName evidence="6">GDT1 family protein</fullName>
    </recommendedName>
</protein>
<evidence type="ECO:0000313" key="8">
    <source>
        <dbReference type="Proteomes" id="UP000258016"/>
    </source>
</evidence>
<keyword evidence="3 6" id="KW-0812">Transmembrane</keyword>
<name>A0ABM6M720_9SPHN</name>
<evidence type="ECO:0000256" key="3">
    <source>
        <dbReference type="ARBA" id="ARBA00022692"/>
    </source>
</evidence>
<accession>A0ABM6M720</accession>
<dbReference type="PANTHER" id="PTHR12608:SF1">
    <property type="entry name" value="TRANSMEMBRANE PROTEIN 165"/>
    <property type="match status" value="1"/>
</dbReference>
<gene>
    <name evidence="7" type="ORF">B5J99_09480</name>
</gene>
<evidence type="ECO:0000256" key="2">
    <source>
        <dbReference type="ARBA" id="ARBA00009190"/>
    </source>
</evidence>
<dbReference type="RefSeq" id="WP_054133425.1">
    <property type="nucleotide sequence ID" value="NZ_CP020083.1"/>
</dbReference>
<feature type="transmembrane region" description="Helical" evidence="6">
    <location>
        <begin position="97"/>
        <end position="113"/>
    </location>
</feature>
<reference evidence="7 8" key="1">
    <citation type="submission" date="2017-03" db="EMBL/GenBank/DDBJ databases">
        <title>Complete genome sequence of Blastomonas fulva degrading microcsystin LR.</title>
        <authorList>
            <person name="Lee H.-g."/>
            <person name="Jin L."/>
            <person name="oh H.-M."/>
        </authorList>
    </citation>
    <scope>NUCLEOTIDE SEQUENCE [LARGE SCALE GENOMIC DNA]</scope>
    <source>
        <strain evidence="7 8">T2</strain>
    </source>
</reference>
<evidence type="ECO:0000256" key="6">
    <source>
        <dbReference type="RuleBase" id="RU365102"/>
    </source>
</evidence>
<organism evidence="7 8">
    <name type="scientific">Blastomonas fulva</name>
    <dbReference type="NCBI Taxonomy" id="1550728"/>
    <lineage>
        <taxon>Bacteria</taxon>
        <taxon>Pseudomonadati</taxon>
        <taxon>Pseudomonadota</taxon>
        <taxon>Alphaproteobacteria</taxon>
        <taxon>Sphingomonadales</taxon>
        <taxon>Sphingomonadaceae</taxon>
        <taxon>Blastomonas</taxon>
    </lineage>
</organism>
<feature type="transmembrane region" description="Helical" evidence="6">
    <location>
        <begin position="34"/>
        <end position="55"/>
    </location>
</feature>
<dbReference type="Proteomes" id="UP000258016">
    <property type="component" value="Chromosome"/>
</dbReference>
<evidence type="ECO:0000313" key="7">
    <source>
        <dbReference type="EMBL" id="ASR51662.1"/>
    </source>
</evidence>
<dbReference type="Pfam" id="PF01169">
    <property type="entry name" value="GDT1"/>
    <property type="match status" value="2"/>
</dbReference>
<proteinExistence type="inferred from homology"/>
<dbReference type="GeneID" id="303485799"/>
<comment type="similarity">
    <text evidence="2 6">Belongs to the GDT1 family.</text>
</comment>
<comment type="subcellular location">
    <subcellularLocation>
        <location evidence="1 6">Membrane</location>
        <topology evidence="1 6">Multi-pass membrane protein</topology>
    </subcellularLocation>
</comment>
<keyword evidence="4 6" id="KW-1133">Transmembrane helix</keyword>
<keyword evidence="8" id="KW-1185">Reference proteome</keyword>
<dbReference type="InterPro" id="IPR001727">
    <property type="entry name" value="GDT1-like"/>
</dbReference>
<sequence>MEAFLASLSLVALAEMGDKTQLLAILLAARLRKPVPIIAGILVATLANHFLAALLGQQIAGLLDSPAFRYAIAAGFVGMALWALIPDTFDEDDQPKARSAGVFVTTLIAFFLVEMGDKTQIATVAMGAHYQNVIAVTAGTTLGMMIANVPAVLLGHRIERILPIRALQIGAAVLFAALGLWVAAQTAGWVG</sequence>
<dbReference type="EMBL" id="CP020083">
    <property type="protein sequence ID" value="ASR51662.1"/>
    <property type="molecule type" value="Genomic_DNA"/>
</dbReference>
<evidence type="ECO:0000256" key="1">
    <source>
        <dbReference type="ARBA" id="ARBA00004141"/>
    </source>
</evidence>
<feature type="transmembrane region" description="Helical" evidence="6">
    <location>
        <begin position="166"/>
        <end position="184"/>
    </location>
</feature>
<keyword evidence="5 6" id="KW-0472">Membrane</keyword>
<feature type="transmembrane region" description="Helical" evidence="6">
    <location>
        <begin position="133"/>
        <end position="154"/>
    </location>
</feature>
<evidence type="ECO:0000256" key="4">
    <source>
        <dbReference type="ARBA" id="ARBA00022989"/>
    </source>
</evidence>
<feature type="transmembrane region" description="Helical" evidence="6">
    <location>
        <begin position="67"/>
        <end position="85"/>
    </location>
</feature>
<dbReference type="PANTHER" id="PTHR12608">
    <property type="entry name" value="TRANSMEMBRANE PROTEIN HTP-1 RELATED"/>
    <property type="match status" value="1"/>
</dbReference>